<sequence length="83" mass="9297">MHANVDVPLEICRETCQQLLLAYKNSSSAFQGCLATWSRNNRNCIVGSSVCLSISPHLLGVSDFINYNGKREFRDECQKRSTA</sequence>
<accession>A0A5S6Q636</accession>
<evidence type="ECO:0000313" key="1">
    <source>
        <dbReference type="Proteomes" id="UP000046395"/>
    </source>
</evidence>
<reference evidence="2" key="1">
    <citation type="submission" date="2019-12" db="UniProtKB">
        <authorList>
            <consortium name="WormBaseParasite"/>
        </authorList>
    </citation>
    <scope>IDENTIFICATION</scope>
</reference>
<dbReference type="Proteomes" id="UP000046395">
    <property type="component" value="Unassembled WGS sequence"/>
</dbReference>
<proteinExistence type="predicted"/>
<name>A0A5S6Q636_TRIMR</name>
<organism evidence="1 2">
    <name type="scientific">Trichuris muris</name>
    <name type="common">Mouse whipworm</name>
    <dbReference type="NCBI Taxonomy" id="70415"/>
    <lineage>
        <taxon>Eukaryota</taxon>
        <taxon>Metazoa</taxon>
        <taxon>Ecdysozoa</taxon>
        <taxon>Nematoda</taxon>
        <taxon>Enoplea</taxon>
        <taxon>Dorylaimia</taxon>
        <taxon>Trichinellida</taxon>
        <taxon>Trichuridae</taxon>
        <taxon>Trichuris</taxon>
    </lineage>
</organism>
<evidence type="ECO:0000313" key="2">
    <source>
        <dbReference type="WBParaSite" id="TMUE_1000002638.1"/>
    </source>
</evidence>
<dbReference type="AlphaFoldDB" id="A0A5S6Q636"/>
<protein>
    <submittedName>
        <fullName evidence="2">Apple domain-containing protein</fullName>
    </submittedName>
</protein>
<keyword evidence="1" id="KW-1185">Reference proteome</keyword>
<dbReference type="WBParaSite" id="TMUE_1000002638.1">
    <property type="protein sequence ID" value="TMUE_1000002638.1"/>
    <property type="gene ID" value="WBGene00291867"/>
</dbReference>